<dbReference type="UniPathway" id="UPA00124"/>
<dbReference type="InterPro" id="IPR029903">
    <property type="entry name" value="RmlD-like-bd"/>
</dbReference>
<evidence type="ECO:0000256" key="4">
    <source>
        <dbReference type="ARBA" id="ARBA00017099"/>
    </source>
</evidence>
<dbReference type="GO" id="GO:0005829">
    <property type="term" value="C:cytosol"/>
    <property type="evidence" value="ECO:0007669"/>
    <property type="project" value="TreeGrafter"/>
</dbReference>
<sequence length="283" mass="31967">MKVALIGAKGQLGQDIVRTIPDGVELYSFTHQDIEITDKKIVQHVLEVEKKFDVVINTAAFHKTDLCEDEPEKAFAVNVVGVKNLVDVCLKTGAVLVHISTDYVFDGRKIGTREPYTEEDSPNPINVYGISKYAGELMVRNYLEKYYVVRVASLYGRAGASGKGGNFVYTILNKARAGEPLRVVEDIYMSPTYTLDAAREIWRIILEERPYGLYHVVNSGYCSWYEFAVRILEFAGIEARIEPVKHTEFPTRARRPLWSPLASIKGVVLRSWEEALQEFVKGI</sequence>
<dbReference type="PANTHER" id="PTHR10491:SF4">
    <property type="entry name" value="METHIONINE ADENOSYLTRANSFERASE 2 SUBUNIT BETA"/>
    <property type="match status" value="1"/>
</dbReference>
<comment type="caution">
    <text evidence="8">The sequence shown here is derived from an EMBL/GenBank/DDBJ whole genome shotgun (WGS) entry which is preliminary data.</text>
</comment>
<feature type="domain" description="RmlD-like substrate binding" evidence="7">
    <location>
        <begin position="1"/>
        <end position="281"/>
    </location>
</feature>
<dbReference type="PANTHER" id="PTHR10491">
    <property type="entry name" value="DTDP-4-DEHYDRORHAMNOSE REDUCTASE"/>
    <property type="match status" value="1"/>
</dbReference>
<dbReference type="Gene3D" id="3.40.50.720">
    <property type="entry name" value="NAD(P)-binding Rossmann-like Domain"/>
    <property type="match status" value="1"/>
</dbReference>
<name>A0A7C3GKH0_9BACT</name>
<evidence type="ECO:0000259" key="7">
    <source>
        <dbReference type="Pfam" id="PF04321"/>
    </source>
</evidence>
<proteinExistence type="inferred from homology"/>
<accession>A0A7C3GKH0</accession>
<dbReference type="InterPro" id="IPR036291">
    <property type="entry name" value="NAD(P)-bd_dom_sf"/>
</dbReference>
<comment type="catalytic activity">
    <reaction evidence="5">
        <text>dTDP-beta-L-rhamnose + NADP(+) = dTDP-4-dehydro-beta-L-rhamnose + NADPH + H(+)</text>
        <dbReference type="Rhea" id="RHEA:21796"/>
        <dbReference type="ChEBI" id="CHEBI:15378"/>
        <dbReference type="ChEBI" id="CHEBI:57510"/>
        <dbReference type="ChEBI" id="CHEBI:57783"/>
        <dbReference type="ChEBI" id="CHEBI:58349"/>
        <dbReference type="ChEBI" id="CHEBI:62830"/>
        <dbReference type="EC" id="1.1.1.133"/>
    </reaction>
</comment>
<evidence type="ECO:0000256" key="6">
    <source>
        <dbReference type="RuleBase" id="RU364082"/>
    </source>
</evidence>
<organism evidence="8">
    <name type="scientific">Thermosulfurimonas dismutans</name>
    <dbReference type="NCBI Taxonomy" id="999894"/>
    <lineage>
        <taxon>Bacteria</taxon>
        <taxon>Pseudomonadati</taxon>
        <taxon>Thermodesulfobacteriota</taxon>
        <taxon>Thermodesulfobacteria</taxon>
        <taxon>Thermodesulfobacteriales</taxon>
        <taxon>Thermodesulfobacteriaceae</taxon>
        <taxon>Thermosulfurimonas</taxon>
    </lineage>
</organism>
<evidence type="ECO:0000256" key="5">
    <source>
        <dbReference type="ARBA" id="ARBA00048200"/>
    </source>
</evidence>
<dbReference type="EMBL" id="DRMH01000060">
    <property type="protein sequence ID" value="HFC97761.1"/>
    <property type="molecule type" value="Genomic_DNA"/>
</dbReference>
<dbReference type="AlphaFoldDB" id="A0A7C3GKH0"/>
<dbReference type="InterPro" id="IPR005913">
    <property type="entry name" value="dTDP_dehydrorham_reduct"/>
</dbReference>
<comment type="similarity">
    <text evidence="2 6">Belongs to the dTDP-4-dehydrorhamnose reductase family.</text>
</comment>
<dbReference type="Pfam" id="PF04321">
    <property type="entry name" value="RmlD_sub_bind"/>
    <property type="match status" value="1"/>
</dbReference>
<dbReference type="CDD" id="cd05254">
    <property type="entry name" value="dTDP_HR_like_SDR_e"/>
    <property type="match status" value="1"/>
</dbReference>
<evidence type="ECO:0000256" key="3">
    <source>
        <dbReference type="ARBA" id="ARBA00012929"/>
    </source>
</evidence>
<dbReference type="Gene3D" id="3.90.25.10">
    <property type="entry name" value="UDP-galactose 4-epimerase, domain 1"/>
    <property type="match status" value="1"/>
</dbReference>
<dbReference type="EC" id="1.1.1.133" evidence="3 6"/>
<evidence type="ECO:0000313" key="8">
    <source>
        <dbReference type="EMBL" id="HFC97761.1"/>
    </source>
</evidence>
<evidence type="ECO:0000256" key="1">
    <source>
        <dbReference type="ARBA" id="ARBA00004781"/>
    </source>
</evidence>
<protein>
    <recommendedName>
        <fullName evidence="4 6">dTDP-4-dehydrorhamnose reductase</fullName>
        <ecNumber evidence="3 6">1.1.1.133</ecNumber>
    </recommendedName>
</protein>
<dbReference type="GO" id="GO:0019305">
    <property type="term" value="P:dTDP-rhamnose biosynthetic process"/>
    <property type="evidence" value="ECO:0007669"/>
    <property type="project" value="UniProtKB-UniPathway"/>
</dbReference>
<dbReference type="NCBIfam" id="TIGR01214">
    <property type="entry name" value="rmlD"/>
    <property type="match status" value="1"/>
</dbReference>
<comment type="function">
    <text evidence="6">Catalyzes the reduction of dTDP-6-deoxy-L-lyxo-4-hexulose to yield dTDP-L-rhamnose.</text>
</comment>
<evidence type="ECO:0000256" key="2">
    <source>
        <dbReference type="ARBA" id="ARBA00010944"/>
    </source>
</evidence>
<keyword evidence="6" id="KW-0521">NADP</keyword>
<gene>
    <name evidence="8" type="primary">rfbD</name>
    <name evidence="8" type="ORF">ENJ40_04800</name>
</gene>
<dbReference type="GO" id="GO:0008831">
    <property type="term" value="F:dTDP-4-dehydrorhamnose reductase activity"/>
    <property type="evidence" value="ECO:0007669"/>
    <property type="project" value="UniProtKB-EC"/>
</dbReference>
<dbReference type="Proteomes" id="UP000886043">
    <property type="component" value="Unassembled WGS sequence"/>
</dbReference>
<reference evidence="8" key="1">
    <citation type="journal article" date="2020" name="mSystems">
        <title>Genome- and Community-Level Interaction Insights into Carbon Utilization and Element Cycling Functions of Hydrothermarchaeota in Hydrothermal Sediment.</title>
        <authorList>
            <person name="Zhou Z."/>
            <person name="Liu Y."/>
            <person name="Xu W."/>
            <person name="Pan J."/>
            <person name="Luo Z.H."/>
            <person name="Li M."/>
        </authorList>
    </citation>
    <scope>NUCLEOTIDE SEQUENCE [LARGE SCALE GENOMIC DNA]</scope>
    <source>
        <strain evidence="8">HyVt-483</strain>
    </source>
</reference>
<dbReference type="SUPFAM" id="SSF51735">
    <property type="entry name" value="NAD(P)-binding Rossmann-fold domains"/>
    <property type="match status" value="1"/>
</dbReference>
<comment type="pathway">
    <text evidence="1 6">Carbohydrate biosynthesis; dTDP-L-rhamnose biosynthesis.</text>
</comment>
<keyword evidence="6 8" id="KW-0560">Oxidoreductase</keyword>